<keyword evidence="3" id="KW-1185">Reference proteome</keyword>
<name>A0AAW0EM95_9TRYP</name>
<feature type="region of interest" description="Disordered" evidence="1">
    <location>
        <begin position="136"/>
        <end position="162"/>
    </location>
</feature>
<evidence type="ECO:0000313" key="3">
    <source>
        <dbReference type="Proteomes" id="UP001430356"/>
    </source>
</evidence>
<evidence type="ECO:0000313" key="2">
    <source>
        <dbReference type="EMBL" id="KAK7194279.1"/>
    </source>
</evidence>
<dbReference type="EMBL" id="JAECZO010000034">
    <property type="protein sequence ID" value="KAK7194279.1"/>
    <property type="molecule type" value="Genomic_DNA"/>
</dbReference>
<feature type="compositionally biased region" description="Basic residues" evidence="1">
    <location>
        <begin position="136"/>
        <end position="147"/>
    </location>
</feature>
<feature type="compositionally biased region" description="Low complexity" evidence="1">
    <location>
        <begin position="152"/>
        <end position="162"/>
    </location>
</feature>
<protein>
    <submittedName>
        <fullName evidence="2">Uncharacterized protein</fullName>
    </submittedName>
</protein>
<dbReference type="AlphaFoldDB" id="A0AAW0EM95"/>
<organism evidence="2 3">
    <name type="scientific">Novymonas esmeraldas</name>
    <dbReference type="NCBI Taxonomy" id="1808958"/>
    <lineage>
        <taxon>Eukaryota</taxon>
        <taxon>Discoba</taxon>
        <taxon>Euglenozoa</taxon>
        <taxon>Kinetoplastea</taxon>
        <taxon>Metakinetoplastina</taxon>
        <taxon>Trypanosomatida</taxon>
        <taxon>Trypanosomatidae</taxon>
        <taxon>Novymonas</taxon>
    </lineage>
</organism>
<reference evidence="2 3" key="1">
    <citation type="journal article" date="2021" name="MBio">
        <title>A New Model Trypanosomatid, Novymonas esmeraldas: Genomic Perception of Its 'Candidatus Pandoraea novymonadis' Endosymbiont.</title>
        <authorList>
            <person name="Zakharova A."/>
            <person name="Saura A."/>
            <person name="Butenko A."/>
            <person name="Podesvova L."/>
            <person name="Warmusova S."/>
            <person name="Kostygov A.Y."/>
            <person name="Nenarokova A."/>
            <person name="Lukes J."/>
            <person name="Opperdoes F.R."/>
            <person name="Yurchenko V."/>
        </authorList>
    </citation>
    <scope>NUCLEOTIDE SEQUENCE [LARGE SCALE GENOMIC DNA]</scope>
    <source>
        <strain evidence="2 3">E262AT.01</strain>
    </source>
</reference>
<comment type="caution">
    <text evidence="2">The sequence shown here is derived from an EMBL/GenBank/DDBJ whole genome shotgun (WGS) entry which is preliminary data.</text>
</comment>
<dbReference type="Proteomes" id="UP001430356">
    <property type="component" value="Unassembled WGS sequence"/>
</dbReference>
<evidence type="ECO:0000256" key="1">
    <source>
        <dbReference type="SAM" id="MobiDB-lite"/>
    </source>
</evidence>
<accession>A0AAW0EM95</accession>
<proteinExistence type="predicted"/>
<gene>
    <name evidence="2" type="ORF">NESM_000342900</name>
</gene>
<sequence>MSVQRHEHAHHTTSVVKPLMLSSVSCTSLSDCVREWTDDTAGITRSSLTQESLPCDSRSHTWPSSLAASVSAPPLLCISSTSVHAPPPLPLSVAPGAVRCPVMTVPAVSIEVTEAVGQPASMDVFDLVLAQDVQQRRAHHRRRRRSARAQESEAAQSAAAAAPLDHCHPMSATVPALTCLLRRTAPHAHPPASSPDAPHDRCVSPELQHLSACAAVVPTALPCSDSTIHSRRGSRGDVSFSASPVPTREGALCHLRELLTETRTLHDALWQQLVELQRAEEKERRRATARRTW</sequence>